<sequence length="255" mass="27569">MIGIIYFIVVILANTLGAVSGMGGGVLIKPIFDFIGVDSVLAISFYSSVAVFTMSLVSTMRQLKQNILLDGKKITGLSMGALIGGILGNQTLFSLIWQLPNEKDVQLIQIGLTILSLFFALVYSNEQHQRFSFTYLGMYIICGIVLGFLASLLGIGGGPINVSLLMLLFSMSIKQATVYSIATIFFSQSAKLLTMGLTTGFGSYDLTRLWFIVPAAIIGGILGAKLSKILPSERVSQIFKLMILLVILINLYNGM</sequence>
<dbReference type="PANTHER" id="PTHR43701">
    <property type="entry name" value="MEMBRANE TRANSPORTER PROTEIN MJ0441-RELATED"/>
    <property type="match status" value="1"/>
</dbReference>
<evidence type="ECO:0000256" key="5">
    <source>
        <dbReference type="ARBA" id="ARBA00023136"/>
    </source>
</evidence>
<comment type="subcellular location">
    <subcellularLocation>
        <location evidence="6">Cell membrane</location>
        <topology evidence="6">Multi-pass membrane protein</topology>
    </subcellularLocation>
    <subcellularLocation>
        <location evidence="1">Membrane</location>
        <topology evidence="1">Multi-pass membrane protein</topology>
    </subcellularLocation>
</comment>
<evidence type="ECO:0000256" key="3">
    <source>
        <dbReference type="ARBA" id="ARBA00022692"/>
    </source>
</evidence>
<proteinExistence type="inferred from homology"/>
<dbReference type="GO" id="GO:0005886">
    <property type="term" value="C:plasma membrane"/>
    <property type="evidence" value="ECO:0007669"/>
    <property type="project" value="UniProtKB-SubCell"/>
</dbReference>
<keyword evidence="3 6" id="KW-0812">Transmembrane</keyword>
<dbReference type="AlphaFoldDB" id="A0A4D7CQD6"/>
<organism evidence="7 8">
    <name type="scientific">Vagococcus zengguangii</name>
    <dbReference type="NCBI Taxonomy" id="2571750"/>
    <lineage>
        <taxon>Bacteria</taxon>
        <taxon>Bacillati</taxon>
        <taxon>Bacillota</taxon>
        <taxon>Bacilli</taxon>
        <taxon>Lactobacillales</taxon>
        <taxon>Enterococcaceae</taxon>
        <taxon>Vagococcus</taxon>
    </lineage>
</organism>
<keyword evidence="5 6" id="KW-0472">Membrane</keyword>
<keyword evidence="4 6" id="KW-1133">Transmembrane helix</keyword>
<feature type="transmembrane region" description="Helical" evidence="6">
    <location>
        <begin position="34"/>
        <end position="57"/>
    </location>
</feature>
<dbReference type="EMBL" id="CP039712">
    <property type="protein sequence ID" value="QCI86279.1"/>
    <property type="molecule type" value="Genomic_DNA"/>
</dbReference>
<dbReference type="Pfam" id="PF01925">
    <property type="entry name" value="TauE"/>
    <property type="match status" value="1"/>
</dbReference>
<feature type="transmembrane region" description="Helical" evidence="6">
    <location>
        <begin position="135"/>
        <end position="156"/>
    </location>
</feature>
<dbReference type="InterPro" id="IPR051598">
    <property type="entry name" value="TSUP/Inactive_protease-like"/>
</dbReference>
<dbReference type="InterPro" id="IPR002781">
    <property type="entry name" value="TM_pro_TauE-like"/>
</dbReference>
<feature type="transmembrane region" description="Helical" evidence="6">
    <location>
        <begin position="206"/>
        <end position="223"/>
    </location>
</feature>
<feature type="transmembrane region" description="Helical" evidence="6">
    <location>
        <begin position="105"/>
        <end position="123"/>
    </location>
</feature>
<feature type="transmembrane region" description="Helical" evidence="6">
    <location>
        <begin position="162"/>
        <end position="186"/>
    </location>
</feature>
<dbReference type="RefSeq" id="WP_136953113.1">
    <property type="nucleotide sequence ID" value="NZ_CP039712.1"/>
</dbReference>
<evidence type="ECO:0000256" key="6">
    <source>
        <dbReference type="RuleBase" id="RU363041"/>
    </source>
</evidence>
<keyword evidence="6" id="KW-1003">Cell membrane</keyword>
<accession>A0A4D7CQD6</accession>
<reference evidence="7 8" key="1">
    <citation type="submission" date="2019-04" db="EMBL/GenBank/DDBJ databases">
        <title>Vagococcus sp. nov., isolated from faeces of yaks (Bos grunniens).</title>
        <authorList>
            <person name="Ge Y."/>
        </authorList>
    </citation>
    <scope>NUCLEOTIDE SEQUENCE [LARGE SCALE GENOMIC DNA]</scope>
    <source>
        <strain evidence="7 8">MN-17</strain>
    </source>
</reference>
<dbReference type="PANTHER" id="PTHR43701:SF2">
    <property type="entry name" value="MEMBRANE TRANSPORTER PROTEIN YJNA-RELATED"/>
    <property type="match status" value="1"/>
</dbReference>
<feature type="transmembrane region" description="Helical" evidence="6">
    <location>
        <begin position="5"/>
        <end position="28"/>
    </location>
</feature>
<evidence type="ECO:0000256" key="4">
    <source>
        <dbReference type="ARBA" id="ARBA00022989"/>
    </source>
</evidence>
<dbReference type="KEGG" id="vao:FA707_04560"/>
<feature type="transmembrane region" description="Helical" evidence="6">
    <location>
        <begin position="235"/>
        <end position="252"/>
    </location>
</feature>
<evidence type="ECO:0000256" key="1">
    <source>
        <dbReference type="ARBA" id="ARBA00004141"/>
    </source>
</evidence>
<name>A0A4D7CQD6_9ENTE</name>
<evidence type="ECO:0000256" key="2">
    <source>
        <dbReference type="ARBA" id="ARBA00009142"/>
    </source>
</evidence>
<evidence type="ECO:0000313" key="8">
    <source>
        <dbReference type="Proteomes" id="UP000298615"/>
    </source>
</evidence>
<feature type="transmembrane region" description="Helical" evidence="6">
    <location>
        <begin position="77"/>
        <end position="99"/>
    </location>
</feature>
<dbReference type="Proteomes" id="UP000298615">
    <property type="component" value="Chromosome"/>
</dbReference>
<evidence type="ECO:0000313" key="7">
    <source>
        <dbReference type="EMBL" id="QCI86279.1"/>
    </source>
</evidence>
<gene>
    <name evidence="7" type="ORF">FA707_04560</name>
</gene>
<comment type="similarity">
    <text evidence="2 6">Belongs to the 4-toluene sulfonate uptake permease (TSUP) (TC 2.A.102) family.</text>
</comment>
<keyword evidence="8" id="KW-1185">Reference proteome</keyword>
<protein>
    <recommendedName>
        <fullName evidence="6">Probable membrane transporter protein</fullName>
    </recommendedName>
</protein>